<dbReference type="PIRSF" id="PIRSF000097">
    <property type="entry name" value="AKR"/>
    <property type="match status" value="1"/>
</dbReference>
<dbReference type="PROSITE" id="PS00062">
    <property type="entry name" value="ALDOKETO_REDUCTASE_2"/>
    <property type="match status" value="1"/>
</dbReference>
<feature type="active site" description="Proton donor" evidence="4">
    <location>
        <position position="48"/>
    </location>
</feature>
<reference evidence="8 9" key="1">
    <citation type="journal article" date="2006" name="Proc. Natl. Acad. Sci. U.S.A.">
        <title>Comparative genomics of the lactic acid bacteria.</title>
        <authorList>
            <person name="Makarova K."/>
            <person name="Slesarev A."/>
            <person name="Wolf Y."/>
            <person name="Sorokin A."/>
            <person name="Mirkin B."/>
            <person name="Koonin E."/>
            <person name="Pavlov A."/>
            <person name="Pavlova N."/>
            <person name="Karamychev V."/>
            <person name="Polouchine N."/>
            <person name="Shakhova V."/>
            <person name="Grigoriev I."/>
            <person name="Lou Y."/>
            <person name="Rohksar D."/>
            <person name="Lucas S."/>
            <person name="Huang K."/>
            <person name="Goodstein D.M."/>
            <person name="Hawkins T."/>
            <person name="Plengvidhya V."/>
            <person name="Welker D."/>
            <person name="Hughes J."/>
            <person name="Goh Y."/>
            <person name="Benson A."/>
            <person name="Baldwin K."/>
            <person name="Lee J.H."/>
            <person name="Diaz-Muniz I."/>
            <person name="Dosti B."/>
            <person name="Smeianov V."/>
            <person name="Wechter W."/>
            <person name="Barabote R."/>
            <person name="Lorca G."/>
            <person name="Altermann E."/>
            <person name="Barrangou R."/>
            <person name="Ganesan B."/>
            <person name="Xie Y."/>
            <person name="Rawsthorne H."/>
            <person name="Tamir D."/>
            <person name="Parker C."/>
            <person name="Breidt F."/>
            <person name="Broadbent J."/>
            <person name="Hutkins R."/>
            <person name="O'Sullivan D."/>
            <person name="Steele J."/>
            <person name="Unlu G."/>
            <person name="Saier M."/>
            <person name="Klaenhammer T."/>
            <person name="Richardson P."/>
            <person name="Kozyavkin S."/>
            <person name="Weimer B."/>
            <person name="Mills D."/>
        </authorList>
    </citation>
    <scope>NUCLEOTIDE SEQUENCE [LARGE SCALE GENOMIC DNA]</scope>
    <source>
        <strain evidence="9">ATCC 8293 / DSM 20343 / BCRC 11652 / CCM 1803 / JCM 6124 / NCDO 523 / NBRC 100496 / NCIMB 8023 / NCTC 12954 / NRRL B-1118 / 37Y</strain>
    </source>
</reference>
<keyword evidence="2" id="KW-0521">NADP</keyword>
<dbReference type="PANTHER" id="PTHR43827:SF3">
    <property type="entry name" value="NADP-DEPENDENT OXIDOREDUCTASE DOMAIN-CONTAINING PROTEIN"/>
    <property type="match status" value="1"/>
</dbReference>
<dbReference type="GO" id="GO:0016616">
    <property type="term" value="F:oxidoreductase activity, acting on the CH-OH group of donors, NAD or NADP as acceptor"/>
    <property type="evidence" value="ECO:0007669"/>
    <property type="project" value="UniProtKB-ARBA"/>
</dbReference>
<dbReference type="GeneID" id="29577625"/>
<dbReference type="KEGG" id="lme:LEUM_1087"/>
<dbReference type="HOGENOM" id="CLU_023205_0_1_9"/>
<dbReference type="SUPFAM" id="SSF51430">
    <property type="entry name" value="NAD(P)-linked oxidoreductase"/>
    <property type="match status" value="1"/>
</dbReference>
<evidence type="ECO:0000313" key="9">
    <source>
        <dbReference type="Proteomes" id="UP000000362"/>
    </source>
</evidence>
<dbReference type="Proteomes" id="UP000000362">
    <property type="component" value="Chromosome"/>
</dbReference>
<evidence type="ECO:0000256" key="2">
    <source>
        <dbReference type="ARBA" id="ARBA00022857"/>
    </source>
</evidence>
<protein>
    <submittedName>
        <fullName evidence="8">Aldo/keto reductase of diketogulonate reductase family</fullName>
    </submittedName>
</protein>
<dbReference type="InterPro" id="IPR018170">
    <property type="entry name" value="Aldo/ket_reductase_CS"/>
</dbReference>
<dbReference type="EMBL" id="CP000414">
    <property type="protein sequence ID" value="ABJ62187.1"/>
    <property type="molecule type" value="Genomic_DNA"/>
</dbReference>
<dbReference type="InterPro" id="IPR020471">
    <property type="entry name" value="AKR"/>
</dbReference>
<dbReference type="Pfam" id="PF00248">
    <property type="entry name" value="Aldo_ket_red"/>
    <property type="match status" value="1"/>
</dbReference>
<accession>Q03X85</accession>
<name>Q03X85_LEUMM</name>
<evidence type="ECO:0000256" key="4">
    <source>
        <dbReference type="PIRSR" id="PIRSR000097-1"/>
    </source>
</evidence>
<proteinExistence type="inferred from homology"/>
<feature type="domain" description="NADP-dependent oxidoreductase" evidence="7">
    <location>
        <begin position="21"/>
        <end position="267"/>
    </location>
</feature>
<dbReference type="AlphaFoldDB" id="Q03X85"/>
<dbReference type="InterPro" id="IPR023210">
    <property type="entry name" value="NADP_OxRdtase_dom"/>
</dbReference>
<sequence>MNFKTLNNGAQMPQLGFGVFQIPAEETKQAVVDAINAGYRSIDTARVYGNEAETGQGVNEAIANAVVAREELFLTTKLWLSEFSYEAAKGAIDDSLKKLGTDYADLILLHQPYGDVYGAYKALAEAQADGKVKSIGISNFYPAKFVEFIKVIKTMNLPVPQIDQIEFHPYYQEKVARQLHDKYGVQIEAWGPLGRTANKYDTFHQPELVEIAAKHDKSVGQVVLRWIMQSNIITVAKSVNPSRMAENIDIFNFELDDDDMKKIETLDKNEPIFNHLDISTVERMYGWV</sequence>
<dbReference type="Gene3D" id="3.20.20.100">
    <property type="entry name" value="NADP-dependent oxidoreductase domain"/>
    <property type="match status" value="1"/>
</dbReference>
<dbReference type="eggNOG" id="COG0656">
    <property type="taxonomic scope" value="Bacteria"/>
</dbReference>
<dbReference type="PRINTS" id="PR00069">
    <property type="entry name" value="ALDKETRDTASE"/>
</dbReference>
<dbReference type="RefSeq" id="WP_011679832.1">
    <property type="nucleotide sequence ID" value="NC_008531.1"/>
</dbReference>
<dbReference type="InterPro" id="IPR036812">
    <property type="entry name" value="NAD(P)_OxRdtase_dom_sf"/>
</dbReference>
<evidence type="ECO:0000259" key="7">
    <source>
        <dbReference type="Pfam" id="PF00248"/>
    </source>
</evidence>
<keyword evidence="9" id="KW-1185">Reference proteome</keyword>
<evidence type="ECO:0000313" key="8">
    <source>
        <dbReference type="EMBL" id="ABJ62187.1"/>
    </source>
</evidence>
<comment type="similarity">
    <text evidence="1">Belongs to the aldo/keto reductase family.</text>
</comment>
<feature type="site" description="Lowers pKa of active site Tyr" evidence="6">
    <location>
        <position position="77"/>
    </location>
</feature>
<dbReference type="PANTHER" id="PTHR43827">
    <property type="entry name" value="2,5-DIKETO-D-GLUCONIC ACID REDUCTASE"/>
    <property type="match status" value="1"/>
</dbReference>
<dbReference type="FunFam" id="3.20.20.100:FF:000015">
    <property type="entry name" value="Oxidoreductase, aldo/keto reductase family"/>
    <property type="match status" value="1"/>
</dbReference>
<evidence type="ECO:0000256" key="6">
    <source>
        <dbReference type="PIRSR" id="PIRSR000097-3"/>
    </source>
</evidence>
<feature type="binding site" evidence="5">
    <location>
        <position position="110"/>
    </location>
    <ligand>
        <name>substrate</name>
    </ligand>
</feature>
<dbReference type="EnsemblBacteria" id="ABJ62187">
    <property type="protein sequence ID" value="ABJ62187"/>
    <property type="gene ID" value="LEUM_1087"/>
</dbReference>
<evidence type="ECO:0000256" key="1">
    <source>
        <dbReference type="ARBA" id="ARBA00007905"/>
    </source>
</evidence>
<keyword evidence="3" id="KW-0560">Oxidoreductase</keyword>
<dbReference type="PROSITE" id="PS00063">
    <property type="entry name" value="ALDOKETO_REDUCTASE_3"/>
    <property type="match status" value="1"/>
</dbReference>
<evidence type="ECO:0000256" key="5">
    <source>
        <dbReference type="PIRSR" id="PIRSR000097-2"/>
    </source>
</evidence>
<gene>
    <name evidence="8" type="ordered locus">LEUM_1087</name>
</gene>
<evidence type="ECO:0000256" key="3">
    <source>
        <dbReference type="ARBA" id="ARBA00023002"/>
    </source>
</evidence>
<organism evidence="8 9">
    <name type="scientific">Leuconostoc mesenteroides subsp. mesenteroides (strain ATCC 8293 / DSM 20343 / BCRC 11652 / CCM 1803 / JCM 6124 / NCDO 523 / NBRC 100496 / NCIMB 8023 / NCTC 12954 / NRRL B-1118 / 37Y)</name>
    <dbReference type="NCBI Taxonomy" id="203120"/>
    <lineage>
        <taxon>Bacteria</taxon>
        <taxon>Bacillati</taxon>
        <taxon>Bacillota</taxon>
        <taxon>Bacilli</taxon>
        <taxon>Lactobacillales</taxon>
        <taxon>Lactobacillaceae</taxon>
        <taxon>Leuconostoc</taxon>
    </lineage>
</organism>